<dbReference type="InterPro" id="IPR001254">
    <property type="entry name" value="Trypsin_dom"/>
</dbReference>
<evidence type="ECO:0000256" key="7">
    <source>
        <dbReference type="RuleBase" id="RU363034"/>
    </source>
</evidence>
<dbReference type="InterPro" id="IPR018114">
    <property type="entry name" value="TRYPSIN_HIS"/>
</dbReference>
<evidence type="ECO:0000259" key="8">
    <source>
        <dbReference type="PROSITE" id="PS50240"/>
    </source>
</evidence>
<dbReference type="SMART" id="SM00020">
    <property type="entry name" value="Tryp_SPc"/>
    <property type="match status" value="1"/>
</dbReference>
<protein>
    <submittedName>
        <fullName evidence="9">SFRICE_005228</fullName>
    </submittedName>
</protein>
<evidence type="ECO:0000256" key="1">
    <source>
        <dbReference type="ARBA" id="ARBA00004239"/>
    </source>
</evidence>
<dbReference type="PANTHER" id="PTHR24252:SF7">
    <property type="entry name" value="HYALIN"/>
    <property type="match status" value="1"/>
</dbReference>
<dbReference type="InterPro" id="IPR001314">
    <property type="entry name" value="Peptidase_S1A"/>
</dbReference>
<dbReference type="InterPro" id="IPR009003">
    <property type="entry name" value="Peptidase_S1_PA"/>
</dbReference>
<dbReference type="GO" id="GO:0090729">
    <property type="term" value="F:toxin activity"/>
    <property type="evidence" value="ECO:0007669"/>
    <property type="project" value="UniProtKB-KW"/>
</dbReference>
<dbReference type="InterPro" id="IPR043504">
    <property type="entry name" value="Peptidase_S1_PA_chymotrypsin"/>
</dbReference>
<dbReference type="FunFam" id="2.40.10.10:FF:000068">
    <property type="entry name" value="transmembrane protease serine 2"/>
    <property type="match status" value="1"/>
</dbReference>
<dbReference type="SUPFAM" id="SSF50494">
    <property type="entry name" value="Trypsin-like serine proteases"/>
    <property type="match status" value="2"/>
</dbReference>
<evidence type="ECO:0000313" key="9">
    <source>
        <dbReference type="EMBL" id="SOQ44816.1"/>
    </source>
</evidence>
<organism evidence="9">
    <name type="scientific">Spodoptera frugiperda</name>
    <name type="common">Fall armyworm</name>
    <dbReference type="NCBI Taxonomy" id="7108"/>
    <lineage>
        <taxon>Eukaryota</taxon>
        <taxon>Metazoa</taxon>
        <taxon>Ecdysozoa</taxon>
        <taxon>Arthropoda</taxon>
        <taxon>Hexapoda</taxon>
        <taxon>Insecta</taxon>
        <taxon>Pterygota</taxon>
        <taxon>Neoptera</taxon>
        <taxon>Endopterygota</taxon>
        <taxon>Lepidoptera</taxon>
        <taxon>Glossata</taxon>
        <taxon>Ditrysia</taxon>
        <taxon>Noctuoidea</taxon>
        <taxon>Noctuidae</taxon>
        <taxon>Amphipyrinae</taxon>
        <taxon>Spodoptera</taxon>
    </lineage>
</organism>
<dbReference type="CDD" id="cd00190">
    <property type="entry name" value="Tryp_SPc"/>
    <property type="match status" value="1"/>
</dbReference>
<keyword evidence="3" id="KW-1015">Disulfide bond</keyword>
<keyword evidence="7" id="KW-0645">Protease</keyword>
<dbReference type="PANTHER" id="PTHR24252">
    <property type="entry name" value="ACROSIN-RELATED"/>
    <property type="match status" value="1"/>
</dbReference>
<dbReference type="GO" id="GO:0004252">
    <property type="term" value="F:serine-type endopeptidase activity"/>
    <property type="evidence" value="ECO:0007669"/>
    <property type="project" value="InterPro"/>
</dbReference>
<proteinExistence type="predicted"/>
<dbReference type="PROSITE" id="PS00135">
    <property type="entry name" value="TRYPSIN_SER"/>
    <property type="match status" value="1"/>
</dbReference>
<keyword evidence="2" id="KW-0800">Toxin</keyword>
<reference evidence="9" key="1">
    <citation type="submission" date="2016-07" db="EMBL/GenBank/DDBJ databases">
        <authorList>
            <person name="Bretaudeau A."/>
        </authorList>
    </citation>
    <scope>NUCLEOTIDE SEQUENCE</scope>
    <source>
        <strain evidence="9">Rice</strain>
        <tissue evidence="9">Whole body</tissue>
    </source>
</reference>
<dbReference type="InterPro" id="IPR033116">
    <property type="entry name" value="TRYPSIN_SER"/>
</dbReference>
<dbReference type="Pfam" id="PF00089">
    <property type="entry name" value="Trypsin"/>
    <property type="match status" value="2"/>
</dbReference>
<dbReference type="GO" id="GO:0005576">
    <property type="term" value="C:extracellular region"/>
    <property type="evidence" value="ECO:0007669"/>
    <property type="project" value="UniProtKB-SubCell"/>
</dbReference>
<gene>
    <name evidence="9" type="ORF">SFRICE_005228</name>
</gene>
<keyword evidence="6" id="KW-1205">Fibrinolytic toxin</keyword>
<keyword evidence="7" id="KW-0378">Hydrolase</keyword>
<accession>A0A2H1VVN5</accession>
<dbReference type="Gene3D" id="2.40.10.10">
    <property type="entry name" value="Trypsin-like serine proteases"/>
    <property type="match status" value="3"/>
</dbReference>
<evidence type="ECO:0000256" key="6">
    <source>
        <dbReference type="ARBA" id="ARBA00084094"/>
    </source>
</evidence>
<evidence type="ECO:0000256" key="5">
    <source>
        <dbReference type="ARBA" id="ARBA00055534"/>
    </source>
</evidence>
<evidence type="ECO:0000256" key="3">
    <source>
        <dbReference type="ARBA" id="ARBA00023157"/>
    </source>
</evidence>
<comment type="function">
    <text evidence="5">Fibrinolytic activity; shows preferential cleavage of Arg-Gly bonds in all three fibrinogen chains. Contact with the caterpillars causes severe bleeding, due the anticoagulant effect of the protein.</text>
</comment>
<sequence>MNHPPSLELCPVYISSNRLSPYYTGLITQMVKSKCTLYSGIMCRYVLNTKTLKPTSKIVGGHEARPHSHPYLVSLQSRFLWVRVHVCGGAILNERWILSAAHCAIESFLIRWLPLDVVAGIHDVNNYGERAQIIKISERIPHPLYEGGIGPYDIAVFSTETRIKFTKYIQPVNLPNNYKFRGGYTLKLPGWGALKTTFFFPDLPSRLQEVKVTHIPYNDCYAAIEKLKEDNEVNPLDREANICTGPTSGGIAACSGDSGGPLIQYVPYSILDPNDSVEDNTERYNASYYDCNNEPTTQRLEEIEGTTIDIEGTTIGDDTTDDPGRQNAEDLVPTVIGVVSWGVAPCGQKGAPTIYTNVSTYIDFINYNIKEM</sequence>
<dbReference type="EMBL" id="ODYU01004678">
    <property type="protein sequence ID" value="SOQ44816.1"/>
    <property type="molecule type" value="Genomic_DNA"/>
</dbReference>
<dbReference type="PROSITE" id="PS00134">
    <property type="entry name" value="TRYPSIN_HIS"/>
    <property type="match status" value="1"/>
</dbReference>
<keyword evidence="4" id="KW-1199">Hemostasis impairing toxin</keyword>
<comment type="subcellular location">
    <subcellularLocation>
        <location evidence="1">Secreted</location>
        <location evidence="1">Extracellular space</location>
    </subcellularLocation>
</comment>
<dbReference type="PRINTS" id="PR00722">
    <property type="entry name" value="CHYMOTRYPSIN"/>
</dbReference>
<keyword evidence="7" id="KW-0720">Serine protease</keyword>
<dbReference type="AlphaFoldDB" id="A0A2H1VVN5"/>
<dbReference type="GO" id="GO:0006508">
    <property type="term" value="P:proteolysis"/>
    <property type="evidence" value="ECO:0007669"/>
    <property type="project" value="UniProtKB-KW"/>
</dbReference>
<dbReference type="PROSITE" id="PS50240">
    <property type="entry name" value="TRYPSIN_DOM"/>
    <property type="match status" value="1"/>
</dbReference>
<evidence type="ECO:0000256" key="4">
    <source>
        <dbReference type="ARBA" id="ARBA00023240"/>
    </source>
</evidence>
<feature type="domain" description="Peptidase S1" evidence="8">
    <location>
        <begin position="58"/>
        <end position="370"/>
    </location>
</feature>
<name>A0A2H1VVN5_SPOFR</name>
<evidence type="ECO:0000256" key="2">
    <source>
        <dbReference type="ARBA" id="ARBA00022656"/>
    </source>
</evidence>